<proteinExistence type="predicted"/>
<dbReference type="Gene3D" id="3.30.70.330">
    <property type="match status" value="1"/>
</dbReference>
<dbReference type="InterPro" id="IPR036388">
    <property type="entry name" value="WH-like_DNA-bd_sf"/>
</dbReference>
<evidence type="ECO:0000259" key="6">
    <source>
        <dbReference type="PROSITE" id="PS50102"/>
    </source>
</evidence>
<dbReference type="AlphaFoldDB" id="A0A9P4QR22"/>
<sequence>MATQQDTGPEPATSPAAVRDLDPPVTTNTSRADKPTTNHMDADMDVGAQVTDKYSNQEDSHLSNSEDGGQPGGRRTTQDRRAAKEAKIKQYKNLPESSNAQEIIDQVEFYFSDANIYADKFLFQKIDGVKNKPVPISLLCTFTRMRHFKPLSAVVEALKKSTALTVIGDTVQRKEPITIVPRDDEEARDLELGKMPWYDQFSCGAPDRHKLDVTLYVRDFGSKKISQLELEKYFKQFGAEAVRMRRFDTGSREWKGSVWVQFRTPKEKEDFQAMKDPKFNGNVLQVESKKDYCERKAHAKGELADWEPGAVPKTPRQSSYRSHGGFRPPHGGSRRPHGGHEDRGFYRNGRAGGDRSSSKYGNGGNRNRNRNRNRSRSRSPMPDNWKDSRDEFQGALKNSSQHPTKREASSPAPEEGPRKKHEDDSKGLEITEDE</sequence>
<evidence type="ECO:0000256" key="4">
    <source>
        <dbReference type="PROSITE-ProRule" id="PRU00332"/>
    </source>
</evidence>
<dbReference type="InterPro" id="IPR035979">
    <property type="entry name" value="RBD_domain_sf"/>
</dbReference>
<keyword evidence="9" id="KW-1185">Reference proteome</keyword>
<feature type="compositionally biased region" description="Basic and acidic residues" evidence="5">
    <location>
        <begin position="31"/>
        <end position="42"/>
    </location>
</feature>
<comment type="caution">
    <text evidence="8">The sequence shown here is derived from an EMBL/GenBank/DDBJ whole genome shotgun (WGS) entry which is preliminary data.</text>
</comment>
<dbReference type="GO" id="GO:1990904">
    <property type="term" value="C:ribonucleoprotein complex"/>
    <property type="evidence" value="ECO:0007669"/>
    <property type="project" value="InterPro"/>
</dbReference>
<evidence type="ECO:0000313" key="9">
    <source>
        <dbReference type="Proteomes" id="UP000799444"/>
    </source>
</evidence>
<feature type="domain" description="RRM" evidence="6">
    <location>
        <begin position="213"/>
        <end position="291"/>
    </location>
</feature>
<dbReference type="GO" id="GO:0003723">
    <property type="term" value="F:RNA binding"/>
    <property type="evidence" value="ECO:0007669"/>
    <property type="project" value="UniProtKB-UniRule"/>
</dbReference>
<dbReference type="Proteomes" id="UP000799444">
    <property type="component" value="Unassembled WGS sequence"/>
</dbReference>
<feature type="compositionally biased region" description="Basic residues" evidence="5">
    <location>
        <begin position="367"/>
        <end position="377"/>
    </location>
</feature>
<feature type="region of interest" description="Disordered" evidence="5">
    <location>
        <begin position="304"/>
        <end position="434"/>
    </location>
</feature>
<dbReference type="CDD" id="cd12291">
    <property type="entry name" value="RRM1_La"/>
    <property type="match status" value="1"/>
</dbReference>
<gene>
    <name evidence="8" type="ORF">EJ04DRAFT_514053</name>
</gene>
<evidence type="ECO:0000256" key="5">
    <source>
        <dbReference type="SAM" id="MobiDB-lite"/>
    </source>
</evidence>
<dbReference type="InterPro" id="IPR006630">
    <property type="entry name" value="La_HTH"/>
</dbReference>
<organism evidence="8 9">
    <name type="scientific">Polyplosphaeria fusca</name>
    <dbReference type="NCBI Taxonomy" id="682080"/>
    <lineage>
        <taxon>Eukaryota</taxon>
        <taxon>Fungi</taxon>
        <taxon>Dikarya</taxon>
        <taxon>Ascomycota</taxon>
        <taxon>Pezizomycotina</taxon>
        <taxon>Dothideomycetes</taxon>
        <taxon>Pleosporomycetidae</taxon>
        <taxon>Pleosporales</taxon>
        <taxon>Tetraplosphaeriaceae</taxon>
        <taxon>Polyplosphaeria</taxon>
    </lineage>
</organism>
<dbReference type="SUPFAM" id="SSF46785">
    <property type="entry name" value="Winged helix' DNA-binding domain"/>
    <property type="match status" value="1"/>
</dbReference>
<dbReference type="SMART" id="SM00360">
    <property type="entry name" value="RRM"/>
    <property type="match status" value="1"/>
</dbReference>
<evidence type="ECO:0000259" key="7">
    <source>
        <dbReference type="PROSITE" id="PS50961"/>
    </source>
</evidence>
<dbReference type="Gene3D" id="1.10.10.10">
    <property type="entry name" value="Winged helix-like DNA-binding domain superfamily/Winged helix DNA-binding domain"/>
    <property type="match status" value="1"/>
</dbReference>
<dbReference type="InterPro" id="IPR012677">
    <property type="entry name" value="Nucleotide-bd_a/b_plait_sf"/>
</dbReference>
<dbReference type="PROSITE" id="PS50961">
    <property type="entry name" value="HTH_LA"/>
    <property type="match status" value="1"/>
</dbReference>
<accession>A0A9P4QR22</accession>
<dbReference type="Pfam" id="PF05383">
    <property type="entry name" value="La"/>
    <property type="match status" value="1"/>
</dbReference>
<keyword evidence="3" id="KW-0539">Nucleus</keyword>
<protein>
    <submittedName>
        <fullName evidence="8">Uncharacterized protein</fullName>
    </submittedName>
</protein>
<feature type="region of interest" description="Disordered" evidence="5">
    <location>
        <begin position="1"/>
        <end position="85"/>
    </location>
</feature>
<reference evidence="8" key="1">
    <citation type="journal article" date="2020" name="Stud. Mycol.">
        <title>101 Dothideomycetes genomes: a test case for predicting lifestyles and emergence of pathogens.</title>
        <authorList>
            <person name="Haridas S."/>
            <person name="Albert R."/>
            <person name="Binder M."/>
            <person name="Bloem J."/>
            <person name="Labutti K."/>
            <person name="Salamov A."/>
            <person name="Andreopoulos B."/>
            <person name="Baker S."/>
            <person name="Barry K."/>
            <person name="Bills G."/>
            <person name="Bluhm B."/>
            <person name="Cannon C."/>
            <person name="Castanera R."/>
            <person name="Culley D."/>
            <person name="Daum C."/>
            <person name="Ezra D."/>
            <person name="Gonzalez J."/>
            <person name="Henrissat B."/>
            <person name="Kuo A."/>
            <person name="Liang C."/>
            <person name="Lipzen A."/>
            <person name="Lutzoni F."/>
            <person name="Magnuson J."/>
            <person name="Mondo S."/>
            <person name="Nolan M."/>
            <person name="Ohm R."/>
            <person name="Pangilinan J."/>
            <person name="Park H.-J."/>
            <person name="Ramirez L."/>
            <person name="Alfaro M."/>
            <person name="Sun H."/>
            <person name="Tritt A."/>
            <person name="Yoshinaga Y."/>
            <person name="Zwiers L.-H."/>
            <person name="Turgeon B."/>
            <person name="Goodwin S."/>
            <person name="Spatafora J."/>
            <person name="Crous P."/>
            <person name="Grigoriev I."/>
        </authorList>
    </citation>
    <scope>NUCLEOTIDE SEQUENCE</scope>
    <source>
        <strain evidence="8">CBS 125425</strain>
    </source>
</reference>
<keyword evidence="2 4" id="KW-0694">RNA-binding</keyword>
<evidence type="ECO:0000313" key="8">
    <source>
        <dbReference type="EMBL" id="KAF2732198.1"/>
    </source>
</evidence>
<dbReference type="EMBL" id="ML996181">
    <property type="protein sequence ID" value="KAF2732198.1"/>
    <property type="molecule type" value="Genomic_DNA"/>
</dbReference>
<feature type="compositionally biased region" description="Basic and acidic residues" evidence="5">
    <location>
        <begin position="415"/>
        <end position="434"/>
    </location>
</feature>
<dbReference type="OrthoDB" id="439993at2759"/>
<dbReference type="PANTHER" id="PTHR22792">
    <property type="entry name" value="LUPUS LA PROTEIN-RELATED"/>
    <property type="match status" value="1"/>
</dbReference>
<dbReference type="SUPFAM" id="SSF54928">
    <property type="entry name" value="RNA-binding domain, RBD"/>
    <property type="match status" value="1"/>
</dbReference>
<dbReference type="SMART" id="SM00715">
    <property type="entry name" value="LA"/>
    <property type="match status" value="1"/>
</dbReference>
<evidence type="ECO:0000256" key="2">
    <source>
        <dbReference type="ARBA" id="ARBA00022884"/>
    </source>
</evidence>
<evidence type="ECO:0000256" key="3">
    <source>
        <dbReference type="ARBA" id="ARBA00023242"/>
    </source>
</evidence>
<comment type="subcellular location">
    <subcellularLocation>
        <location evidence="1">Nucleus</location>
    </subcellularLocation>
</comment>
<dbReference type="InterPro" id="IPR045180">
    <property type="entry name" value="La_dom_prot"/>
</dbReference>
<dbReference type="InterPro" id="IPR036390">
    <property type="entry name" value="WH_DNA-bd_sf"/>
</dbReference>
<feature type="compositionally biased region" description="Basic and acidic residues" evidence="5">
    <location>
        <begin position="76"/>
        <end position="85"/>
    </location>
</feature>
<dbReference type="PRINTS" id="PR00302">
    <property type="entry name" value="LUPUSLA"/>
</dbReference>
<dbReference type="InterPro" id="IPR000504">
    <property type="entry name" value="RRM_dom"/>
</dbReference>
<dbReference type="InterPro" id="IPR002344">
    <property type="entry name" value="Lupus_La"/>
</dbReference>
<feature type="compositionally biased region" description="Low complexity" evidence="5">
    <location>
        <begin position="321"/>
        <end position="331"/>
    </location>
</feature>
<name>A0A9P4QR22_9PLEO</name>
<dbReference type="GO" id="GO:0006396">
    <property type="term" value="P:RNA processing"/>
    <property type="evidence" value="ECO:0007669"/>
    <property type="project" value="InterPro"/>
</dbReference>
<evidence type="ECO:0000256" key="1">
    <source>
        <dbReference type="ARBA" id="ARBA00004123"/>
    </source>
</evidence>
<dbReference type="PROSITE" id="PS50102">
    <property type="entry name" value="RRM"/>
    <property type="match status" value="1"/>
</dbReference>
<feature type="domain" description="HTH La-type RNA-binding" evidence="7">
    <location>
        <begin position="93"/>
        <end position="184"/>
    </location>
</feature>
<dbReference type="GO" id="GO:0005634">
    <property type="term" value="C:nucleus"/>
    <property type="evidence" value="ECO:0007669"/>
    <property type="project" value="UniProtKB-SubCell"/>
</dbReference>